<accession>A0A9X3F0U9</accession>
<dbReference type="InterPro" id="IPR029063">
    <property type="entry name" value="SAM-dependent_MTases_sf"/>
</dbReference>
<keyword evidence="2" id="KW-1185">Reference proteome</keyword>
<protein>
    <recommendedName>
        <fullName evidence="3">Methyltransferase type 11</fullName>
    </recommendedName>
</protein>
<dbReference type="SUPFAM" id="SSF53335">
    <property type="entry name" value="S-adenosyl-L-methionine-dependent methyltransferases"/>
    <property type="match status" value="1"/>
</dbReference>
<evidence type="ECO:0000313" key="2">
    <source>
        <dbReference type="Proteomes" id="UP001150924"/>
    </source>
</evidence>
<gene>
    <name evidence="1" type="ORF">OV079_48185</name>
</gene>
<proteinExistence type="predicted"/>
<dbReference type="Proteomes" id="UP001150924">
    <property type="component" value="Unassembled WGS sequence"/>
</dbReference>
<reference evidence="1" key="1">
    <citation type="submission" date="2022-11" db="EMBL/GenBank/DDBJ databases">
        <title>Minimal conservation of predation-associated metabolite biosynthetic gene clusters underscores biosynthetic potential of Myxococcota including descriptions for ten novel species: Archangium lansinium sp. nov., Myxococcus landrumus sp. nov., Nannocystis bai.</title>
        <authorList>
            <person name="Ahearne A."/>
            <person name="Stevens C."/>
            <person name="Phillips K."/>
        </authorList>
    </citation>
    <scope>NUCLEOTIDE SEQUENCE</scope>
    <source>
        <strain evidence="1">Na p29</strain>
    </source>
</reference>
<name>A0A9X3F0U9_9BACT</name>
<sequence length="241" mass="26329">MLEVEARWLRARLQELPDAELSPLLNLGSSDLQFRTEVQPWIDREVFAPLRARGAAIVHSDLKTLPGVDIAADALSEAGLSRLRAVGARAILCCNMLEHVTDRAALAERLAALVPAGGLLVVTVPFSYPYHPDPIDTYYRPDPEDMSRELFPGLRLVRAEIVDGPTYAPELLRRPWLLVRDVRKLAGLRDSPSGTAARACAGWVAPTGSAARCCGGSRGCRSARSRSASTRAWRGSARRPR</sequence>
<comment type="caution">
    <text evidence="1">The sequence shown here is derived from an EMBL/GenBank/DDBJ whole genome shotgun (WGS) entry which is preliminary data.</text>
</comment>
<dbReference type="EMBL" id="JAPNKE010000002">
    <property type="protein sequence ID" value="MCY1013185.1"/>
    <property type="molecule type" value="Genomic_DNA"/>
</dbReference>
<evidence type="ECO:0008006" key="3">
    <source>
        <dbReference type="Google" id="ProtNLM"/>
    </source>
</evidence>
<evidence type="ECO:0000313" key="1">
    <source>
        <dbReference type="EMBL" id="MCY1013185.1"/>
    </source>
</evidence>
<dbReference type="Gene3D" id="3.40.50.150">
    <property type="entry name" value="Vaccinia Virus protein VP39"/>
    <property type="match status" value="1"/>
</dbReference>
<dbReference type="RefSeq" id="WP_267776928.1">
    <property type="nucleotide sequence ID" value="NZ_JAPNKE010000002.1"/>
</dbReference>
<dbReference type="AlphaFoldDB" id="A0A9X3F0U9"/>
<organism evidence="1 2">
    <name type="scientific">Nannocystis pusilla</name>
    <dbReference type="NCBI Taxonomy" id="889268"/>
    <lineage>
        <taxon>Bacteria</taxon>
        <taxon>Pseudomonadati</taxon>
        <taxon>Myxococcota</taxon>
        <taxon>Polyangia</taxon>
        <taxon>Nannocystales</taxon>
        <taxon>Nannocystaceae</taxon>
        <taxon>Nannocystis</taxon>
    </lineage>
</organism>